<name>A0ABQ0Q061_9PROT</name>
<accession>A0ABQ0Q061</accession>
<evidence type="ECO:0000313" key="1">
    <source>
        <dbReference type="EMBL" id="GBQ85862.1"/>
    </source>
</evidence>
<comment type="caution">
    <text evidence="1">The sequence shown here is derived from an EMBL/GenBank/DDBJ whole genome shotgun (WGS) entry which is preliminary data.</text>
</comment>
<reference evidence="1" key="1">
    <citation type="submission" date="2013-04" db="EMBL/GenBank/DDBJ databases">
        <title>The genome sequencing project of 58 acetic acid bacteria.</title>
        <authorList>
            <person name="Okamoto-Kainuma A."/>
            <person name="Ishikawa M."/>
            <person name="Umino S."/>
            <person name="Koizumi Y."/>
            <person name="Shiwa Y."/>
            <person name="Yoshikawa H."/>
            <person name="Matsutani M."/>
            <person name="Matsushita K."/>
        </authorList>
    </citation>
    <scope>NUCLEOTIDE SEQUENCE</scope>
    <source>
        <strain evidence="1">DSM 14337</strain>
    </source>
</reference>
<evidence type="ECO:0000313" key="2">
    <source>
        <dbReference type="Proteomes" id="UP001065047"/>
    </source>
</evidence>
<dbReference type="Proteomes" id="UP001065047">
    <property type="component" value="Unassembled WGS sequence"/>
</dbReference>
<dbReference type="SUPFAM" id="SSF109604">
    <property type="entry name" value="HD-domain/PDEase-like"/>
    <property type="match status" value="1"/>
</dbReference>
<dbReference type="EMBL" id="BAPF01000056">
    <property type="protein sequence ID" value="GBQ85862.1"/>
    <property type="molecule type" value="Genomic_DNA"/>
</dbReference>
<organism evidence="1 2">
    <name type="scientific">Acetobacter malorum DSM 14337</name>
    <dbReference type="NCBI Taxonomy" id="1307910"/>
    <lineage>
        <taxon>Bacteria</taxon>
        <taxon>Pseudomonadati</taxon>
        <taxon>Pseudomonadota</taxon>
        <taxon>Alphaproteobacteria</taxon>
        <taxon>Acetobacterales</taxon>
        <taxon>Acetobacteraceae</taxon>
        <taxon>Acetobacter</taxon>
    </lineage>
</organism>
<keyword evidence="2" id="KW-1185">Reference proteome</keyword>
<sequence>MGKMIKADTDKCKFLDFMIAKAVEKCGNKLFYHNYQHMMDVVINSTILTCMWISEGRLGDYGANASDVLLSMALAAAFHDTVMEHRSAPGQSEELSAQFLRETYSLYLCLRPDLAANRFCADPVEVAYGLISYTVPNIRTELRSRLDAFPLPVSDQDSRHRLSLQLGAILADADVMESLCLPFKNAVGITRRVKKELWDHNIDAELTLRGFYSSVTPEGFISEPGQHLQEIFRYNRDLCVKRDLMPYS</sequence>
<evidence type="ECO:0008006" key="3">
    <source>
        <dbReference type="Google" id="ProtNLM"/>
    </source>
</evidence>
<protein>
    <recommendedName>
        <fullName evidence="3">HD/PDEase domain-containing protein</fullName>
    </recommendedName>
</protein>
<proteinExistence type="predicted"/>
<gene>
    <name evidence="1" type="ORF">AA14337_3180</name>
</gene>